<evidence type="ECO:0000256" key="13">
    <source>
        <dbReference type="ARBA" id="ARBA00023316"/>
    </source>
</evidence>
<evidence type="ECO:0000256" key="1">
    <source>
        <dbReference type="ARBA" id="ARBA00022475"/>
    </source>
</evidence>
<dbReference type="InterPro" id="IPR012338">
    <property type="entry name" value="Beta-lactam/transpept-like"/>
</dbReference>
<keyword evidence="8" id="KW-0133">Cell shape</keyword>
<evidence type="ECO:0000256" key="5">
    <source>
        <dbReference type="ARBA" id="ARBA00022679"/>
    </source>
</evidence>
<feature type="domain" description="Glycosyl transferase family 51" evidence="19">
    <location>
        <begin position="92"/>
        <end position="278"/>
    </location>
</feature>
<organism evidence="20 21">
    <name type="scientific">Vagococcus zengguangii</name>
    <dbReference type="NCBI Taxonomy" id="2571750"/>
    <lineage>
        <taxon>Bacteria</taxon>
        <taxon>Bacillati</taxon>
        <taxon>Bacillota</taxon>
        <taxon>Bacilli</taxon>
        <taxon>Lactobacillales</taxon>
        <taxon>Enterococcaceae</taxon>
        <taxon>Vagococcus</taxon>
    </lineage>
</organism>
<dbReference type="Pfam" id="PF00905">
    <property type="entry name" value="Transpeptidase"/>
    <property type="match status" value="1"/>
</dbReference>
<evidence type="ECO:0000256" key="3">
    <source>
        <dbReference type="ARBA" id="ARBA00022670"/>
    </source>
</evidence>
<dbReference type="GO" id="GO:0008360">
    <property type="term" value="P:regulation of cell shape"/>
    <property type="evidence" value="ECO:0007669"/>
    <property type="project" value="UniProtKB-KW"/>
</dbReference>
<dbReference type="Gene3D" id="3.40.50.12800">
    <property type="match status" value="1"/>
</dbReference>
<name>A0A4D7CVT3_9ENTE</name>
<evidence type="ECO:0000256" key="2">
    <source>
        <dbReference type="ARBA" id="ARBA00022645"/>
    </source>
</evidence>
<dbReference type="OrthoDB" id="9766909at2"/>
<dbReference type="InterPro" id="IPR023346">
    <property type="entry name" value="Lysozyme-like_dom_sf"/>
</dbReference>
<dbReference type="InterPro" id="IPR050396">
    <property type="entry name" value="Glycosyltr_51/Transpeptidase"/>
</dbReference>
<evidence type="ECO:0000256" key="6">
    <source>
        <dbReference type="ARBA" id="ARBA00022692"/>
    </source>
</evidence>
<keyword evidence="11 17" id="KW-0472">Membrane</keyword>
<keyword evidence="3" id="KW-0645">Protease</keyword>
<dbReference type="Pfam" id="PF00912">
    <property type="entry name" value="Transgly"/>
    <property type="match status" value="1"/>
</dbReference>
<feature type="region of interest" description="Disordered" evidence="16">
    <location>
        <begin position="767"/>
        <end position="807"/>
    </location>
</feature>
<feature type="transmembrane region" description="Helical" evidence="17">
    <location>
        <begin position="36"/>
        <end position="58"/>
    </location>
</feature>
<dbReference type="InterPro" id="IPR001264">
    <property type="entry name" value="Glyco_trans_51"/>
</dbReference>
<feature type="compositionally biased region" description="Basic and acidic residues" evidence="16">
    <location>
        <begin position="780"/>
        <end position="799"/>
    </location>
</feature>
<dbReference type="SUPFAM" id="SSF53955">
    <property type="entry name" value="Lysozyme-like"/>
    <property type="match status" value="1"/>
</dbReference>
<evidence type="ECO:0000259" key="18">
    <source>
        <dbReference type="Pfam" id="PF00905"/>
    </source>
</evidence>
<dbReference type="GO" id="GO:0030288">
    <property type="term" value="C:outer membrane-bounded periplasmic space"/>
    <property type="evidence" value="ECO:0007669"/>
    <property type="project" value="TreeGrafter"/>
</dbReference>
<dbReference type="InterPro" id="IPR036950">
    <property type="entry name" value="PBP_transglycosylase"/>
</dbReference>
<dbReference type="Gene3D" id="1.10.3810.10">
    <property type="entry name" value="Biosynthetic peptidoglycan transglycosylase-like"/>
    <property type="match status" value="1"/>
</dbReference>
<dbReference type="GO" id="GO:0008658">
    <property type="term" value="F:penicillin binding"/>
    <property type="evidence" value="ECO:0007669"/>
    <property type="project" value="InterPro"/>
</dbReference>
<evidence type="ECO:0000313" key="20">
    <source>
        <dbReference type="EMBL" id="QCI86361.1"/>
    </source>
</evidence>
<feature type="domain" description="Penicillin-binding protein transpeptidase" evidence="18">
    <location>
        <begin position="403"/>
        <end position="640"/>
    </location>
</feature>
<comment type="catalytic activity">
    <reaction evidence="14">
        <text>Preferential cleavage: (Ac)2-L-Lys-D-Ala-|-D-Ala. Also transpeptidation of peptidyl-alanyl moieties that are N-acyl substituents of D-alanine.</text>
        <dbReference type="EC" id="3.4.16.4"/>
    </reaction>
</comment>
<keyword evidence="9" id="KW-0573">Peptidoglycan synthesis</keyword>
<evidence type="ECO:0000256" key="8">
    <source>
        <dbReference type="ARBA" id="ARBA00022960"/>
    </source>
</evidence>
<dbReference type="GO" id="GO:0006508">
    <property type="term" value="P:proteolysis"/>
    <property type="evidence" value="ECO:0007669"/>
    <property type="project" value="UniProtKB-KW"/>
</dbReference>
<dbReference type="SUPFAM" id="SSF56601">
    <property type="entry name" value="beta-lactamase/transpeptidase-like"/>
    <property type="match status" value="1"/>
</dbReference>
<keyword evidence="2" id="KW-0121">Carboxypeptidase</keyword>
<dbReference type="InterPro" id="IPR001460">
    <property type="entry name" value="PCN-bd_Tpept"/>
</dbReference>
<evidence type="ECO:0000256" key="7">
    <source>
        <dbReference type="ARBA" id="ARBA00022801"/>
    </source>
</evidence>
<dbReference type="GO" id="GO:0071555">
    <property type="term" value="P:cell wall organization"/>
    <property type="evidence" value="ECO:0007669"/>
    <property type="project" value="UniProtKB-KW"/>
</dbReference>
<evidence type="ECO:0000256" key="17">
    <source>
        <dbReference type="SAM" id="Phobius"/>
    </source>
</evidence>
<reference evidence="20 21" key="1">
    <citation type="submission" date="2019-04" db="EMBL/GenBank/DDBJ databases">
        <title>Vagococcus sp. nov., isolated from faeces of yaks (Bos grunniens).</title>
        <authorList>
            <person name="Ge Y."/>
        </authorList>
    </citation>
    <scope>NUCLEOTIDE SEQUENCE [LARGE SCALE GENOMIC DNA]</scope>
    <source>
        <strain evidence="20 21">MN-17</strain>
    </source>
</reference>
<dbReference type="PANTHER" id="PTHR32282">
    <property type="entry name" value="BINDING PROTEIN TRANSPEPTIDASE, PUTATIVE-RELATED"/>
    <property type="match status" value="1"/>
</dbReference>
<accession>A0A4D7CVT3</accession>
<keyword evidence="6 17" id="KW-0812">Transmembrane</keyword>
<dbReference type="Gene3D" id="3.40.710.10">
    <property type="entry name" value="DD-peptidase/beta-lactamase superfamily"/>
    <property type="match status" value="1"/>
</dbReference>
<keyword evidence="1" id="KW-1003">Cell membrane</keyword>
<dbReference type="PANTHER" id="PTHR32282:SF32">
    <property type="entry name" value="PENICILLIN-BINDING PROTEIN 2A"/>
    <property type="match status" value="1"/>
</dbReference>
<evidence type="ECO:0000256" key="11">
    <source>
        <dbReference type="ARBA" id="ARBA00023136"/>
    </source>
</evidence>
<evidence type="ECO:0000256" key="14">
    <source>
        <dbReference type="ARBA" id="ARBA00034000"/>
    </source>
</evidence>
<dbReference type="AlphaFoldDB" id="A0A4D7CVT3"/>
<keyword evidence="21" id="KW-1185">Reference proteome</keyword>
<evidence type="ECO:0000256" key="4">
    <source>
        <dbReference type="ARBA" id="ARBA00022676"/>
    </source>
</evidence>
<keyword evidence="12" id="KW-0511">Multifunctional enzyme</keyword>
<proteinExistence type="predicted"/>
<evidence type="ECO:0000256" key="10">
    <source>
        <dbReference type="ARBA" id="ARBA00022989"/>
    </source>
</evidence>
<dbReference type="EMBL" id="CP039712">
    <property type="protein sequence ID" value="QCI86361.1"/>
    <property type="molecule type" value="Genomic_DNA"/>
</dbReference>
<dbReference type="GO" id="GO:0009252">
    <property type="term" value="P:peptidoglycan biosynthetic process"/>
    <property type="evidence" value="ECO:0007669"/>
    <property type="project" value="UniProtKB-KW"/>
</dbReference>
<evidence type="ECO:0000313" key="21">
    <source>
        <dbReference type="Proteomes" id="UP000298615"/>
    </source>
</evidence>
<keyword evidence="5" id="KW-0808">Transferase</keyword>
<dbReference type="RefSeq" id="WP_136953194.1">
    <property type="nucleotide sequence ID" value="NZ_CP039712.1"/>
</dbReference>
<evidence type="ECO:0000256" key="12">
    <source>
        <dbReference type="ARBA" id="ARBA00023268"/>
    </source>
</evidence>
<keyword evidence="7" id="KW-0378">Hydrolase</keyword>
<evidence type="ECO:0000256" key="15">
    <source>
        <dbReference type="ARBA" id="ARBA00049902"/>
    </source>
</evidence>
<evidence type="ECO:0000256" key="9">
    <source>
        <dbReference type="ARBA" id="ARBA00022984"/>
    </source>
</evidence>
<comment type="catalytic activity">
    <reaction evidence="15">
        <text>[GlcNAc-(1-&gt;4)-Mur2Ac(oyl-L-Ala-gamma-D-Glu-L-Lys-D-Ala-D-Ala)](n)-di-trans,octa-cis-undecaprenyl diphosphate + beta-D-GlcNAc-(1-&gt;4)-Mur2Ac(oyl-L-Ala-gamma-D-Glu-L-Lys-D-Ala-D-Ala)-di-trans,octa-cis-undecaprenyl diphosphate = [GlcNAc-(1-&gt;4)-Mur2Ac(oyl-L-Ala-gamma-D-Glu-L-Lys-D-Ala-D-Ala)](n+1)-di-trans,octa-cis-undecaprenyl diphosphate + di-trans,octa-cis-undecaprenyl diphosphate + H(+)</text>
        <dbReference type="Rhea" id="RHEA:23708"/>
        <dbReference type="Rhea" id="RHEA-COMP:9602"/>
        <dbReference type="Rhea" id="RHEA-COMP:9603"/>
        <dbReference type="ChEBI" id="CHEBI:15378"/>
        <dbReference type="ChEBI" id="CHEBI:58405"/>
        <dbReference type="ChEBI" id="CHEBI:60033"/>
        <dbReference type="ChEBI" id="CHEBI:78435"/>
        <dbReference type="EC" id="2.4.99.28"/>
    </reaction>
</comment>
<dbReference type="GO" id="GO:0009002">
    <property type="term" value="F:serine-type D-Ala-D-Ala carboxypeptidase activity"/>
    <property type="evidence" value="ECO:0007669"/>
    <property type="project" value="UniProtKB-EC"/>
</dbReference>
<sequence length="807" mass="90434">MTLKKENKRRSNDKHTLKDNLLFGGIVSMEVIKSGIYLLLALLILGGSLGAGIVLGYFTNLTETTRIPEKKELVKAINNIELVSHINFAGGQKIADLRSDIVRTRINQDEISPLIKEALISTEDEYFNIHKGIVPKALIRAMISDVTGLGGQSGGSTITQQLVKQQLLTNELSFSRKANEILYALKVEDELSKDEILTAYLNVSPFGRNNKGENIAGVEEAAQGLFGVKAKDVTLPQAAYIAGLPQSPIVYSPYTNTGELKEDLSLGIERQQQVLANMHREKLISKEDYETAKKYDIKKDFLKQEVNEEDERGYLYYLVESEAIKTLMKLYYEADELTSKDVENDENLYNRYYTLAERDIRRKGYTIETTIDKDVYVAMNQAVQNNEWLINDWSGNQIQNGSVLMENATGKVLGFVGGLDYSENQNNHAFQTKRSPGSTMKPILAYAPAIDVGLIGSETMLPDFKRNYKGNSSDVELTNYGKKSSESFISVRDALKNSGNITVVNLYQELLNKINPEEYFDKMNIDMGSDEFIRESIPLGAMDYGMSVIEQTNAYQTLANHGEYLEGYVIQKITDSTGKVIYEHKNNPVQVYKRSTASIMNNLMRDVLTSGTGTTAKSTLYGDLAYADWVGKTGTSENDRDFWFTASTPGVTLSSWIGKSNTDNPNNVNMPYTFGQNNMTLWAHIALAAYQAKPDVFKTNETFSLDDSVQSYQVSDKTGTTIGSFQYNNRNYYTPGKSVTSYYSEGNQPSSPSYEFGVGGTTENYNKYWTESTKKPKTTTTEKKKTNTDQKTDEDKKSDDDDDKDEE</sequence>
<dbReference type="Proteomes" id="UP000298615">
    <property type="component" value="Chromosome"/>
</dbReference>
<keyword evidence="10 17" id="KW-1133">Transmembrane helix</keyword>
<gene>
    <name evidence="20" type="ORF">FA707_05005</name>
</gene>
<dbReference type="KEGG" id="vao:FA707_05005"/>
<dbReference type="GO" id="GO:0008955">
    <property type="term" value="F:peptidoglycan glycosyltransferase activity"/>
    <property type="evidence" value="ECO:0007669"/>
    <property type="project" value="UniProtKB-EC"/>
</dbReference>
<keyword evidence="13" id="KW-0961">Cell wall biogenesis/degradation</keyword>
<keyword evidence="4" id="KW-0328">Glycosyltransferase</keyword>
<evidence type="ECO:0000259" key="19">
    <source>
        <dbReference type="Pfam" id="PF00912"/>
    </source>
</evidence>
<protein>
    <submittedName>
        <fullName evidence="20">Penicillin-binding protein</fullName>
    </submittedName>
</protein>
<evidence type="ECO:0000256" key="16">
    <source>
        <dbReference type="SAM" id="MobiDB-lite"/>
    </source>
</evidence>